<dbReference type="InterPro" id="IPR013078">
    <property type="entry name" value="His_Pase_superF_clade-1"/>
</dbReference>
<reference evidence="9 10" key="1">
    <citation type="submission" date="2015-08" db="EMBL/GenBank/DDBJ databases">
        <title>Ancestral chromatin configuration constrains chromatin evolution on differentiating sex chromosomes in Drosophila.</title>
        <authorList>
            <person name="Zhou Q."/>
            <person name="Bachtrog D."/>
        </authorList>
    </citation>
    <scope>NUCLEOTIDE SEQUENCE [LARGE SCALE GENOMIC DNA]</scope>
    <source>
        <tissue evidence="9">Whole larvae</tissue>
    </source>
</reference>
<dbReference type="OMA" id="MVFFKFL"/>
<dbReference type="SMART" id="SM00855">
    <property type="entry name" value="PGAM"/>
    <property type="match status" value="1"/>
</dbReference>
<evidence type="ECO:0000256" key="5">
    <source>
        <dbReference type="PIRSR" id="PIRSR613078-1"/>
    </source>
</evidence>
<feature type="binding site" evidence="6">
    <location>
        <begin position="10"/>
        <end position="17"/>
    </location>
    <ligand>
        <name>substrate</name>
    </ligand>
</feature>
<feature type="binding site" evidence="6">
    <location>
        <begin position="90"/>
        <end position="93"/>
    </location>
    <ligand>
        <name>substrate</name>
    </ligand>
</feature>
<evidence type="ECO:0000256" key="8">
    <source>
        <dbReference type="RuleBase" id="RU004511"/>
    </source>
</evidence>
<dbReference type="EC" id="5.4.2.4" evidence="8"/>
<dbReference type="InterPro" id="IPR029033">
    <property type="entry name" value="His_PPase_superfam"/>
</dbReference>
<dbReference type="EC" id="5.4.2.11" evidence="8"/>
<keyword evidence="4 8" id="KW-0413">Isomerase</keyword>
<dbReference type="InterPro" id="IPR001345">
    <property type="entry name" value="PG/BPGM_mutase_AS"/>
</dbReference>
<organism evidence="9 10">
    <name type="scientific">Drosophila busckii</name>
    <name type="common">Fruit fly</name>
    <dbReference type="NCBI Taxonomy" id="30019"/>
    <lineage>
        <taxon>Eukaryota</taxon>
        <taxon>Metazoa</taxon>
        <taxon>Ecdysozoa</taxon>
        <taxon>Arthropoda</taxon>
        <taxon>Hexapoda</taxon>
        <taxon>Insecta</taxon>
        <taxon>Pterygota</taxon>
        <taxon>Neoptera</taxon>
        <taxon>Endopterygota</taxon>
        <taxon>Diptera</taxon>
        <taxon>Brachycera</taxon>
        <taxon>Muscomorpha</taxon>
        <taxon>Ephydroidea</taxon>
        <taxon>Drosophilidae</taxon>
        <taxon>Drosophila</taxon>
    </lineage>
</organism>
<dbReference type="InterPro" id="IPR005952">
    <property type="entry name" value="Phosphogly_mut1"/>
</dbReference>
<feature type="active site" description="Tele-phosphohistidine intermediate" evidence="5">
    <location>
        <position position="11"/>
    </location>
</feature>
<dbReference type="CDD" id="cd07067">
    <property type="entry name" value="HP_PGM_like"/>
    <property type="match status" value="1"/>
</dbReference>
<evidence type="ECO:0000256" key="6">
    <source>
        <dbReference type="PIRSR" id="PIRSR613078-2"/>
    </source>
</evidence>
<dbReference type="Gene3D" id="3.40.50.1240">
    <property type="entry name" value="Phosphoglycerate mutase-like"/>
    <property type="match status" value="1"/>
</dbReference>
<evidence type="ECO:0000256" key="2">
    <source>
        <dbReference type="ARBA" id="ARBA00006717"/>
    </source>
</evidence>
<dbReference type="NCBIfam" id="TIGR01258">
    <property type="entry name" value="pgm_1"/>
    <property type="match status" value="1"/>
</dbReference>
<comment type="similarity">
    <text evidence="2 8">Belongs to the phosphoglycerate mutase family. BPG-dependent PGAM subfamily.</text>
</comment>
<dbReference type="SMR" id="A0A0M3QYG5"/>
<feature type="active site" description="Proton donor/acceptor" evidence="5">
    <location>
        <position position="90"/>
    </location>
</feature>
<dbReference type="GO" id="GO:0016791">
    <property type="term" value="F:phosphatase activity"/>
    <property type="evidence" value="ECO:0007669"/>
    <property type="project" value="UniProtKB-ARBA"/>
</dbReference>
<dbReference type="AlphaFoldDB" id="A0A0M3QYG5"/>
<dbReference type="Pfam" id="PF00300">
    <property type="entry name" value="His_Phos_1"/>
    <property type="match status" value="1"/>
</dbReference>
<dbReference type="SUPFAM" id="SSF53254">
    <property type="entry name" value="Phosphoglycerate mutase-like"/>
    <property type="match status" value="1"/>
</dbReference>
<dbReference type="GO" id="GO:0004082">
    <property type="term" value="F:bisphosphoglycerate mutase activity"/>
    <property type="evidence" value="ECO:0007669"/>
    <property type="project" value="UniProtKB-EC"/>
</dbReference>
<sequence length="258" mass="29216">MKTNRLIIIRHGESEFNLKNLFCGWHDAPLTQKGVHNACSITAAALIKARLEIDKVYCSALYRARHTAEMVLCEMKCANVPVVVDWRLCERHYGNLTGFNKREMADRYGEQLVQTWRRGYHAVPPAITVDNPYYYEICNNLIFSEVPAGKFPLSESMAMCVERIKPALEEIKQDVLKGTRVLICTHGTVVRALVNQLEGLSEAEVEKINIVNSVPIVYEFNMQTGERIGSMTYLGDPEYIRKKTAQVASLGERSSEKS</sequence>
<keyword evidence="3 8" id="KW-0324">Glycolysis</keyword>
<dbReference type="PANTHER" id="PTHR11931">
    <property type="entry name" value="PHOSPHOGLYCERATE MUTASE"/>
    <property type="match status" value="1"/>
</dbReference>
<evidence type="ECO:0000313" key="10">
    <source>
        <dbReference type="Proteomes" id="UP000494163"/>
    </source>
</evidence>
<evidence type="ECO:0000256" key="4">
    <source>
        <dbReference type="ARBA" id="ARBA00023235"/>
    </source>
</evidence>
<accession>A0A0M3QYG5</accession>
<protein>
    <recommendedName>
        <fullName evidence="8">Phosphoglycerate mutase</fullName>
        <ecNumber evidence="8">5.4.2.11</ecNumber>
        <ecNumber evidence="8">5.4.2.4</ecNumber>
    </recommendedName>
</protein>
<dbReference type="GO" id="GO:0006096">
    <property type="term" value="P:glycolytic process"/>
    <property type="evidence" value="ECO:0007669"/>
    <property type="project" value="UniProtKB-KW"/>
</dbReference>
<keyword evidence="10" id="KW-1185">Reference proteome</keyword>
<evidence type="ECO:0000256" key="7">
    <source>
        <dbReference type="PIRSR" id="PIRSR613078-3"/>
    </source>
</evidence>
<name>A0A0M3QYG5_DROBS</name>
<feature type="binding site" evidence="6">
    <location>
        <position position="101"/>
    </location>
    <ligand>
        <name>substrate</name>
    </ligand>
</feature>
<dbReference type="Proteomes" id="UP000494163">
    <property type="component" value="Chromosome 3R"/>
</dbReference>
<evidence type="ECO:0000256" key="1">
    <source>
        <dbReference type="ARBA" id="ARBA00000505"/>
    </source>
</evidence>
<evidence type="ECO:0000313" key="9">
    <source>
        <dbReference type="EMBL" id="ALC47579.1"/>
    </source>
</evidence>
<dbReference type="OrthoDB" id="354304at2759"/>
<dbReference type="PROSITE" id="PS00175">
    <property type="entry name" value="PG_MUTASE"/>
    <property type="match status" value="1"/>
</dbReference>
<feature type="binding site" evidence="6">
    <location>
        <begin position="117"/>
        <end position="118"/>
    </location>
    <ligand>
        <name>substrate</name>
    </ligand>
</feature>
<comment type="catalytic activity">
    <reaction evidence="1 8">
        <text>(2R)-3-phospho-glyceroyl phosphate = (2R)-2,3-bisphosphoglycerate + H(+)</text>
        <dbReference type="Rhea" id="RHEA:17765"/>
        <dbReference type="ChEBI" id="CHEBI:15378"/>
        <dbReference type="ChEBI" id="CHEBI:57604"/>
        <dbReference type="ChEBI" id="CHEBI:58248"/>
        <dbReference type="EC" id="5.4.2.4"/>
    </reaction>
</comment>
<evidence type="ECO:0000256" key="3">
    <source>
        <dbReference type="ARBA" id="ARBA00023152"/>
    </source>
</evidence>
<gene>
    <name evidence="9" type="ORF">Dbus_chr3Rg2329</name>
</gene>
<comment type="catalytic activity">
    <reaction evidence="8">
        <text>(2R)-2-phosphoglycerate = (2R)-3-phosphoglycerate</text>
        <dbReference type="Rhea" id="RHEA:15901"/>
        <dbReference type="ChEBI" id="CHEBI:58272"/>
        <dbReference type="ChEBI" id="CHEBI:58289"/>
        <dbReference type="EC" id="5.4.2.11"/>
    </reaction>
</comment>
<feature type="site" description="Transition state stabilizer" evidence="7">
    <location>
        <position position="186"/>
    </location>
</feature>
<dbReference type="EMBL" id="CP012526">
    <property type="protein sequence ID" value="ALC47579.1"/>
    <property type="molecule type" value="Genomic_DNA"/>
</dbReference>
<dbReference type="STRING" id="30019.A0A0M3QYG5"/>
<proteinExistence type="inferred from homology"/>
<feature type="binding site" evidence="6">
    <location>
        <position position="63"/>
    </location>
    <ligand>
        <name>substrate</name>
    </ligand>
</feature>
<dbReference type="GO" id="GO:0004619">
    <property type="term" value="F:phosphoglycerate mutase activity"/>
    <property type="evidence" value="ECO:0007669"/>
    <property type="project" value="UniProtKB-EC"/>
</dbReference>